<proteinExistence type="predicted"/>
<keyword evidence="2" id="KW-1185">Reference proteome</keyword>
<name>A0A164TF37_9AGAM</name>
<dbReference type="Proteomes" id="UP000076722">
    <property type="component" value="Unassembled WGS sequence"/>
</dbReference>
<dbReference type="EMBL" id="KV419410">
    <property type="protein sequence ID" value="KZS92317.1"/>
    <property type="molecule type" value="Genomic_DNA"/>
</dbReference>
<sequence>MLPEQTFDARIASLRYSTWLEVYMTIDGSVSEYQRPMSVKECAGCGHYGVALSSLLCATVLSRLTVQVCSQRHGNRGTAGGASAAAPVCGKRKAGRRLDSGAIHGRDSLAWAETVWPRIELFAELMQPIWLIQNDYERHCQALLSALSEMQSRWSSTAFARFYVDVKQHSSSFQNQEPRMGDREAGRSHSVWESASQTHDLWIARQPARRLTSTKMIIRNTLNVAEMGSALATFGIVYSDEGLVVTHDQLVQAYGAVTFYEL</sequence>
<protein>
    <submittedName>
        <fullName evidence="1">Uncharacterized protein</fullName>
    </submittedName>
</protein>
<dbReference type="AlphaFoldDB" id="A0A164TF37"/>
<dbReference type="STRING" id="1314777.A0A164TF37"/>
<evidence type="ECO:0000313" key="1">
    <source>
        <dbReference type="EMBL" id="KZS92317.1"/>
    </source>
</evidence>
<evidence type="ECO:0000313" key="2">
    <source>
        <dbReference type="Proteomes" id="UP000076722"/>
    </source>
</evidence>
<accession>A0A164TF37</accession>
<reference evidence="1 2" key="1">
    <citation type="journal article" date="2016" name="Mol. Biol. Evol.">
        <title>Comparative Genomics of Early-Diverging Mushroom-Forming Fungi Provides Insights into the Origins of Lignocellulose Decay Capabilities.</title>
        <authorList>
            <person name="Nagy L.G."/>
            <person name="Riley R."/>
            <person name="Tritt A."/>
            <person name="Adam C."/>
            <person name="Daum C."/>
            <person name="Floudas D."/>
            <person name="Sun H."/>
            <person name="Yadav J.S."/>
            <person name="Pangilinan J."/>
            <person name="Larsson K.H."/>
            <person name="Matsuura K."/>
            <person name="Barry K."/>
            <person name="Labutti K."/>
            <person name="Kuo R."/>
            <person name="Ohm R.A."/>
            <person name="Bhattacharya S.S."/>
            <person name="Shirouzu T."/>
            <person name="Yoshinaga Y."/>
            <person name="Martin F.M."/>
            <person name="Grigoriev I.V."/>
            <person name="Hibbett D.S."/>
        </authorList>
    </citation>
    <scope>NUCLEOTIDE SEQUENCE [LARGE SCALE GENOMIC DNA]</scope>
    <source>
        <strain evidence="1 2">HHB9708</strain>
    </source>
</reference>
<organism evidence="1 2">
    <name type="scientific">Sistotremastrum niveocremeum HHB9708</name>
    <dbReference type="NCBI Taxonomy" id="1314777"/>
    <lineage>
        <taxon>Eukaryota</taxon>
        <taxon>Fungi</taxon>
        <taxon>Dikarya</taxon>
        <taxon>Basidiomycota</taxon>
        <taxon>Agaricomycotina</taxon>
        <taxon>Agaricomycetes</taxon>
        <taxon>Sistotremastrales</taxon>
        <taxon>Sistotremastraceae</taxon>
        <taxon>Sertulicium</taxon>
        <taxon>Sertulicium niveocremeum</taxon>
    </lineage>
</organism>
<gene>
    <name evidence="1" type="ORF">SISNIDRAFT_466731</name>
</gene>